<comment type="catalytic activity">
    <reaction evidence="12">
        <text>FMN + ATP + H(+) = FAD + diphosphate</text>
        <dbReference type="Rhea" id="RHEA:17237"/>
        <dbReference type="ChEBI" id="CHEBI:15378"/>
        <dbReference type="ChEBI" id="CHEBI:30616"/>
        <dbReference type="ChEBI" id="CHEBI:33019"/>
        <dbReference type="ChEBI" id="CHEBI:57692"/>
        <dbReference type="ChEBI" id="CHEBI:58210"/>
        <dbReference type="EC" id="2.7.7.2"/>
    </reaction>
</comment>
<dbReference type="GO" id="GO:0003919">
    <property type="term" value="F:FMN adenylyltransferase activity"/>
    <property type="evidence" value="ECO:0007669"/>
    <property type="project" value="UniProtKB-EC"/>
</dbReference>
<keyword evidence="8" id="KW-0274">FAD</keyword>
<dbReference type="EMBL" id="CAVMBE010000048">
    <property type="protein sequence ID" value="CAK4031423.1"/>
    <property type="molecule type" value="Genomic_DNA"/>
</dbReference>
<organism evidence="15 16">
    <name type="scientific">Lecanosticta acicola</name>
    <dbReference type="NCBI Taxonomy" id="111012"/>
    <lineage>
        <taxon>Eukaryota</taxon>
        <taxon>Fungi</taxon>
        <taxon>Dikarya</taxon>
        <taxon>Ascomycota</taxon>
        <taxon>Pezizomycotina</taxon>
        <taxon>Dothideomycetes</taxon>
        <taxon>Dothideomycetidae</taxon>
        <taxon>Mycosphaerellales</taxon>
        <taxon>Mycosphaerellaceae</taxon>
        <taxon>Lecanosticta</taxon>
    </lineage>
</organism>
<feature type="region of interest" description="Disordered" evidence="13">
    <location>
        <begin position="1"/>
        <end position="35"/>
    </location>
</feature>
<keyword evidence="6" id="KW-0548">Nucleotidyltransferase</keyword>
<proteinExistence type="predicted"/>
<dbReference type="AlphaFoldDB" id="A0AAI8Z2T7"/>
<keyword evidence="9" id="KW-0067">ATP-binding</keyword>
<dbReference type="GO" id="GO:0006747">
    <property type="term" value="P:FAD biosynthetic process"/>
    <property type="evidence" value="ECO:0007669"/>
    <property type="project" value="TreeGrafter"/>
</dbReference>
<keyword evidence="3" id="KW-0285">Flavoprotein</keyword>
<dbReference type="EC" id="2.7.7.2" evidence="2"/>
<evidence type="ECO:0000256" key="3">
    <source>
        <dbReference type="ARBA" id="ARBA00022630"/>
    </source>
</evidence>
<dbReference type="GO" id="GO:0005524">
    <property type="term" value="F:ATP binding"/>
    <property type="evidence" value="ECO:0007669"/>
    <property type="project" value="UniProtKB-KW"/>
</dbReference>
<name>A0AAI8Z2T7_9PEZI</name>
<dbReference type="Proteomes" id="UP001296104">
    <property type="component" value="Unassembled WGS sequence"/>
</dbReference>
<keyword evidence="5" id="KW-0808">Transferase</keyword>
<keyword evidence="4" id="KW-0288">FMN</keyword>
<dbReference type="SUPFAM" id="SSF52402">
    <property type="entry name" value="Adenine nucleotide alpha hydrolases-like"/>
    <property type="match status" value="1"/>
</dbReference>
<evidence type="ECO:0000256" key="6">
    <source>
        <dbReference type="ARBA" id="ARBA00022695"/>
    </source>
</evidence>
<evidence type="ECO:0000256" key="7">
    <source>
        <dbReference type="ARBA" id="ARBA00022741"/>
    </source>
</evidence>
<evidence type="ECO:0000313" key="15">
    <source>
        <dbReference type="EMBL" id="CAK4031423.1"/>
    </source>
</evidence>
<dbReference type="InterPro" id="IPR014729">
    <property type="entry name" value="Rossmann-like_a/b/a_fold"/>
</dbReference>
<evidence type="ECO:0000256" key="10">
    <source>
        <dbReference type="ARBA" id="ARBA00031145"/>
    </source>
</evidence>
<dbReference type="PANTHER" id="PTHR23293:SF9">
    <property type="entry name" value="FAD SYNTHASE"/>
    <property type="match status" value="1"/>
</dbReference>
<feature type="compositionally biased region" description="Basic and acidic residues" evidence="13">
    <location>
        <begin position="1"/>
        <end position="10"/>
    </location>
</feature>
<evidence type="ECO:0000256" key="4">
    <source>
        <dbReference type="ARBA" id="ARBA00022643"/>
    </source>
</evidence>
<protein>
    <recommendedName>
        <fullName evidence="2">FAD synthase</fullName>
        <ecNumber evidence="2">2.7.7.2</ecNumber>
    </recommendedName>
    <alternativeName>
        <fullName evidence="10">FAD pyrophosphorylase</fullName>
    </alternativeName>
    <alternativeName>
        <fullName evidence="11">FMN adenylyltransferase</fullName>
    </alternativeName>
</protein>
<evidence type="ECO:0000256" key="13">
    <source>
        <dbReference type="SAM" id="MobiDB-lite"/>
    </source>
</evidence>
<sequence length="318" mass="35465">MTTAHSHEEASATTPTAPSTVSNGPIREDVAPTQALPEQCARVHGKVYDLLKREPRTERIREVQRQTRISLRVLGDALQRYTLDEISFSYNGGKDCLVLLILYLAALHTHSQGQQPPPLIEDANTSDRANDHEVSHANADTAHQKLFQLPPTLRSVYIVSPNPFPAVTSFVASSSQKYHLSLARYHKPMKEAFASYLHDYPTVKAIFVGTRRTDPHGASLTHFDPTTDDWPSFTRIHPVIDWHYADIWSFIREVGVEYCELYDMGYTSLGGTDDTHPNPALAVASAEGGEVKYRPAYELVQDGEERLGRDGLKKTASV</sequence>
<dbReference type="Gene3D" id="3.40.50.620">
    <property type="entry name" value="HUPs"/>
    <property type="match status" value="1"/>
</dbReference>
<evidence type="ECO:0000256" key="12">
    <source>
        <dbReference type="ARBA" id="ARBA00049494"/>
    </source>
</evidence>
<accession>A0AAI8Z2T7</accession>
<evidence type="ECO:0000313" key="16">
    <source>
        <dbReference type="Proteomes" id="UP001296104"/>
    </source>
</evidence>
<evidence type="ECO:0000256" key="9">
    <source>
        <dbReference type="ARBA" id="ARBA00022840"/>
    </source>
</evidence>
<gene>
    <name evidence="15" type="ORF">LECACI_7A006581</name>
</gene>
<evidence type="ECO:0000256" key="1">
    <source>
        <dbReference type="ARBA" id="ARBA00004726"/>
    </source>
</evidence>
<dbReference type="CDD" id="cd23948">
    <property type="entry name" value="FAD_synthase"/>
    <property type="match status" value="1"/>
</dbReference>
<evidence type="ECO:0000256" key="5">
    <source>
        <dbReference type="ARBA" id="ARBA00022679"/>
    </source>
</evidence>
<comment type="pathway">
    <text evidence="1">Cofactor biosynthesis; FAD biosynthesis; FAD from FMN: step 1/1.</text>
</comment>
<keyword evidence="7" id="KW-0547">Nucleotide-binding</keyword>
<dbReference type="PANTHER" id="PTHR23293">
    <property type="entry name" value="FAD SYNTHETASE-RELATED FMN ADENYLYLTRANSFERASE"/>
    <property type="match status" value="1"/>
</dbReference>
<keyword evidence="16" id="KW-1185">Reference proteome</keyword>
<dbReference type="Pfam" id="PF01507">
    <property type="entry name" value="PAPS_reduct"/>
    <property type="match status" value="1"/>
</dbReference>
<comment type="caution">
    <text evidence="15">The sequence shown here is derived from an EMBL/GenBank/DDBJ whole genome shotgun (WGS) entry which is preliminary data.</text>
</comment>
<evidence type="ECO:0000259" key="14">
    <source>
        <dbReference type="Pfam" id="PF01507"/>
    </source>
</evidence>
<evidence type="ECO:0000256" key="11">
    <source>
        <dbReference type="ARBA" id="ARBA00031871"/>
    </source>
</evidence>
<evidence type="ECO:0000256" key="8">
    <source>
        <dbReference type="ARBA" id="ARBA00022827"/>
    </source>
</evidence>
<evidence type="ECO:0000256" key="2">
    <source>
        <dbReference type="ARBA" id="ARBA00012393"/>
    </source>
</evidence>
<dbReference type="InterPro" id="IPR002500">
    <property type="entry name" value="PAPS_reduct_dom"/>
</dbReference>
<feature type="domain" description="Phosphoadenosine phosphosulphate reductase" evidence="14">
    <location>
        <begin position="86"/>
        <end position="277"/>
    </location>
</feature>
<reference evidence="15" key="1">
    <citation type="submission" date="2023-11" db="EMBL/GenBank/DDBJ databases">
        <authorList>
            <person name="Alioto T."/>
            <person name="Alioto T."/>
            <person name="Gomez Garrido J."/>
        </authorList>
    </citation>
    <scope>NUCLEOTIDE SEQUENCE</scope>
</reference>
<feature type="compositionally biased region" description="Low complexity" evidence="13">
    <location>
        <begin position="11"/>
        <end position="20"/>
    </location>
</feature>